<reference evidence="1 2" key="2">
    <citation type="submission" date="2019-02" db="EMBL/GenBank/DDBJ databases">
        <title>In vitro evaluation of an E. coli phage cocktail to fight colibacillose in chicken.</title>
        <authorList>
            <person name="Schmidt I."/>
            <person name="Wittmann J."/>
            <person name="Bunk B."/>
            <person name="Sproer C."/>
            <person name="Rohde M."/>
            <person name="Rohde C."/>
            <person name="Kittler S."/>
            <person name="Mengden R."/>
            <person name="Bierbrodt A."/>
            <person name="Lehnherr H."/>
        </authorList>
    </citation>
    <scope>NUCLEOTIDE SEQUENCE [LARGE SCALE GENOMIC DNA]</scope>
</reference>
<protein>
    <submittedName>
        <fullName evidence="1">Uncharacterized protein</fullName>
    </submittedName>
</protein>
<gene>
    <name evidence="1" type="ORF">G28_00229</name>
</gene>
<dbReference type="Pfam" id="PF17527">
    <property type="entry name" value="ALC"/>
    <property type="match status" value="1"/>
</dbReference>
<evidence type="ECO:0000313" key="2">
    <source>
        <dbReference type="Proteomes" id="UP000290725"/>
    </source>
</evidence>
<dbReference type="GO" id="GO:0039653">
    <property type="term" value="P:symbiont-mediated suppression of host transcription"/>
    <property type="evidence" value="ECO:0007669"/>
    <property type="project" value="InterPro"/>
</dbReference>
<proteinExistence type="predicted"/>
<name>A0A3S7GSC5_9CAUD</name>
<keyword evidence="2" id="KW-1185">Reference proteome</keyword>
<dbReference type="EMBL" id="MG867727">
    <property type="protein sequence ID" value="AVH86055.1"/>
    <property type="molecule type" value="Genomic_DNA"/>
</dbReference>
<reference evidence="1 2" key="1">
    <citation type="submission" date="2018-01" db="EMBL/GenBank/DDBJ databases">
        <authorList>
            <person name="Author U."/>
        </authorList>
    </citation>
    <scope>NUCLEOTIDE SEQUENCE [LARGE SCALE GENOMIC DNA]</scope>
</reference>
<dbReference type="InterPro" id="IPR020367">
    <property type="entry name" value="Host_transcript_inhib_Alc"/>
</dbReference>
<sequence>MMDLQLITTEMVVEAYGDTTDGISVFKGNRRVGYITDLKKDLAKQVKRVLLKVLEWNICSVSS</sequence>
<evidence type="ECO:0000313" key="1">
    <source>
        <dbReference type="EMBL" id="AVH86055.1"/>
    </source>
</evidence>
<organism evidence="1 2">
    <name type="scientific">Escherichia phage vB_EcoM-G28</name>
    <dbReference type="NCBI Taxonomy" id="2081604"/>
    <lineage>
        <taxon>Viruses</taxon>
        <taxon>Duplodnaviria</taxon>
        <taxon>Heunggongvirae</taxon>
        <taxon>Uroviricota</taxon>
        <taxon>Caudoviricetes</taxon>
        <taxon>Pantevenvirales</taxon>
        <taxon>Straboviridae</taxon>
        <taxon>Tevenvirinae</taxon>
        <taxon>Tequatrovirus</taxon>
        <taxon>Tequatrovirus ecomg28</taxon>
    </lineage>
</organism>
<dbReference type="Proteomes" id="UP000290725">
    <property type="component" value="Segment"/>
</dbReference>
<accession>A0A3S7GSC5</accession>